<feature type="domain" description="YCII-related" evidence="2">
    <location>
        <begin position="16"/>
        <end position="92"/>
    </location>
</feature>
<name>B8IJB8_METNO</name>
<proteinExistence type="inferred from homology"/>
<dbReference type="SUPFAM" id="SSF54909">
    <property type="entry name" value="Dimeric alpha+beta barrel"/>
    <property type="match status" value="1"/>
</dbReference>
<evidence type="ECO:0000313" key="3">
    <source>
        <dbReference type="EMBL" id="ACL56133.1"/>
    </source>
</evidence>
<protein>
    <submittedName>
        <fullName evidence="3">YCII-related</fullName>
    </submittedName>
</protein>
<reference evidence="3 4" key="1">
    <citation type="submission" date="2009-01" db="EMBL/GenBank/DDBJ databases">
        <title>Complete sequence of chromosome of Methylobacterium nodulans ORS 2060.</title>
        <authorList>
            <consortium name="US DOE Joint Genome Institute"/>
            <person name="Lucas S."/>
            <person name="Copeland A."/>
            <person name="Lapidus A."/>
            <person name="Glavina del Rio T."/>
            <person name="Dalin E."/>
            <person name="Tice H."/>
            <person name="Bruce D."/>
            <person name="Goodwin L."/>
            <person name="Pitluck S."/>
            <person name="Sims D."/>
            <person name="Brettin T."/>
            <person name="Detter J.C."/>
            <person name="Han C."/>
            <person name="Larimer F."/>
            <person name="Land M."/>
            <person name="Hauser L."/>
            <person name="Kyrpides N."/>
            <person name="Ivanova N."/>
            <person name="Marx C.J."/>
            <person name="Richardson P."/>
        </authorList>
    </citation>
    <scope>NUCLEOTIDE SEQUENCE [LARGE SCALE GENOMIC DNA]</scope>
    <source>
        <strain evidence="4">LMG 21967 / CNCM I-2342 / ORS 2060</strain>
    </source>
</reference>
<evidence type="ECO:0000313" key="4">
    <source>
        <dbReference type="Proteomes" id="UP000008207"/>
    </source>
</evidence>
<gene>
    <name evidence="3" type="ordered locus">Mnod_1127</name>
</gene>
<dbReference type="Gene3D" id="3.30.70.1060">
    <property type="entry name" value="Dimeric alpha+beta barrel"/>
    <property type="match status" value="1"/>
</dbReference>
<evidence type="ECO:0000256" key="1">
    <source>
        <dbReference type="ARBA" id="ARBA00007689"/>
    </source>
</evidence>
<comment type="similarity">
    <text evidence="1">Belongs to the YciI family.</text>
</comment>
<dbReference type="Pfam" id="PF03795">
    <property type="entry name" value="YCII"/>
    <property type="match status" value="1"/>
</dbReference>
<dbReference type="AlphaFoldDB" id="B8IJB8"/>
<organism evidence="3 4">
    <name type="scientific">Methylobacterium nodulans (strain LMG 21967 / CNCM I-2342 / ORS 2060)</name>
    <dbReference type="NCBI Taxonomy" id="460265"/>
    <lineage>
        <taxon>Bacteria</taxon>
        <taxon>Pseudomonadati</taxon>
        <taxon>Pseudomonadota</taxon>
        <taxon>Alphaproteobacteria</taxon>
        <taxon>Hyphomicrobiales</taxon>
        <taxon>Methylobacteriaceae</taxon>
        <taxon>Methylobacterium</taxon>
    </lineage>
</organism>
<dbReference type="RefSeq" id="WP_015927831.1">
    <property type="nucleotide sequence ID" value="NC_011894.1"/>
</dbReference>
<dbReference type="InterPro" id="IPR005545">
    <property type="entry name" value="YCII"/>
</dbReference>
<accession>B8IJB8</accession>
<dbReference type="KEGG" id="mno:Mnod_1127"/>
<sequence>MAFFFCRLIAPRASFPGDITPREAEVMQAHLAHWTRFAEEGKALAFGPVLDPAGAWGLGLLCVADEAEARSLTDADPVVTAGLGFRYEIHPMPQLRLGRAAALEPVPAH</sequence>
<dbReference type="EMBL" id="CP001349">
    <property type="protein sequence ID" value="ACL56133.1"/>
    <property type="molecule type" value="Genomic_DNA"/>
</dbReference>
<dbReference type="InterPro" id="IPR011008">
    <property type="entry name" value="Dimeric_a/b-barrel"/>
</dbReference>
<dbReference type="OrthoDB" id="6928805at2"/>
<evidence type="ECO:0000259" key="2">
    <source>
        <dbReference type="Pfam" id="PF03795"/>
    </source>
</evidence>
<dbReference type="HOGENOM" id="CLU_164654_1_0_5"/>
<dbReference type="eggNOG" id="COG2350">
    <property type="taxonomic scope" value="Bacteria"/>
</dbReference>
<keyword evidence="4" id="KW-1185">Reference proteome</keyword>
<dbReference type="STRING" id="460265.Mnod_1127"/>
<dbReference type="Proteomes" id="UP000008207">
    <property type="component" value="Chromosome"/>
</dbReference>